<keyword evidence="8 10" id="KW-0443">Lipid metabolism</keyword>
<evidence type="ECO:0000256" key="7">
    <source>
        <dbReference type="ARBA" id="ARBA00023055"/>
    </source>
</evidence>
<feature type="compositionally biased region" description="Polar residues" evidence="11">
    <location>
        <begin position="76"/>
        <end position="95"/>
    </location>
</feature>
<dbReference type="Proteomes" id="UP000664169">
    <property type="component" value="Unassembled WGS sequence"/>
</dbReference>
<keyword evidence="9" id="KW-0472">Membrane</keyword>
<comment type="caution">
    <text evidence="12">The sequence shown here is derived from an EMBL/GenBank/DDBJ whole genome shotgun (WGS) entry which is preliminary data.</text>
</comment>
<evidence type="ECO:0000313" key="13">
    <source>
        <dbReference type="Proteomes" id="UP000664169"/>
    </source>
</evidence>
<dbReference type="PANTHER" id="PTHR14467:SF0">
    <property type="entry name" value="PROTEIN ARV1"/>
    <property type="match status" value="1"/>
</dbReference>
<accession>A0A8H3FGL0</accession>
<name>A0A8H3FGL0_9LECA</name>
<dbReference type="EMBL" id="CAJPDQ010000022">
    <property type="protein sequence ID" value="CAF9924837.1"/>
    <property type="molecule type" value="Genomic_DNA"/>
</dbReference>
<dbReference type="GO" id="GO:0005789">
    <property type="term" value="C:endoplasmic reticulum membrane"/>
    <property type="evidence" value="ECO:0007669"/>
    <property type="project" value="UniProtKB-SubCell"/>
</dbReference>
<dbReference type="PANTHER" id="PTHR14467">
    <property type="entry name" value="ARV1"/>
    <property type="match status" value="1"/>
</dbReference>
<dbReference type="GO" id="GO:0097036">
    <property type="term" value="P:regulation of plasma membrane sterol distribution"/>
    <property type="evidence" value="ECO:0007669"/>
    <property type="project" value="UniProtKB-UniRule"/>
</dbReference>
<gene>
    <name evidence="12" type="ORF">GOMPHAMPRED_003726</name>
</gene>
<keyword evidence="3 10" id="KW-0813">Transport</keyword>
<feature type="compositionally biased region" description="Low complexity" evidence="11">
    <location>
        <begin position="23"/>
        <end position="33"/>
    </location>
</feature>
<comment type="function">
    <text evidence="10">Regulates also the sphingolipid metabolism.</text>
</comment>
<organism evidence="12 13">
    <name type="scientific">Gomphillus americanus</name>
    <dbReference type="NCBI Taxonomy" id="1940652"/>
    <lineage>
        <taxon>Eukaryota</taxon>
        <taxon>Fungi</taxon>
        <taxon>Dikarya</taxon>
        <taxon>Ascomycota</taxon>
        <taxon>Pezizomycotina</taxon>
        <taxon>Lecanoromycetes</taxon>
        <taxon>OSLEUM clade</taxon>
        <taxon>Ostropomycetidae</taxon>
        <taxon>Ostropales</taxon>
        <taxon>Graphidaceae</taxon>
        <taxon>Gomphilloideae</taxon>
        <taxon>Gomphillus</taxon>
    </lineage>
</organism>
<proteinExistence type="inferred from homology"/>
<evidence type="ECO:0000313" key="12">
    <source>
        <dbReference type="EMBL" id="CAF9924837.1"/>
    </source>
</evidence>
<keyword evidence="4" id="KW-0812">Transmembrane</keyword>
<comment type="function">
    <text evidence="10">Mediator of sterol homeostasis involved in sterol uptake, trafficking and distribution into membranes.</text>
</comment>
<keyword evidence="10" id="KW-0333">Golgi apparatus</keyword>
<comment type="subcellular location">
    <subcellularLocation>
        <location evidence="1 10">Endoplasmic reticulum membrane</location>
        <topology evidence="1 10">Multi-pass membrane protein</topology>
    </subcellularLocation>
    <subcellularLocation>
        <location evidence="10">Golgi apparatus membrane</location>
        <topology evidence="10">Multi-pass membrane protein</topology>
    </subcellularLocation>
</comment>
<evidence type="ECO:0000256" key="1">
    <source>
        <dbReference type="ARBA" id="ARBA00004477"/>
    </source>
</evidence>
<evidence type="ECO:0000256" key="6">
    <source>
        <dbReference type="ARBA" id="ARBA00022989"/>
    </source>
</evidence>
<dbReference type="GO" id="GO:0016125">
    <property type="term" value="P:sterol metabolic process"/>
    <property type="evidence" value="ECO:0007669"/>
    <property type="project" value="UniProtKB-UniRule"/>
</dbReference>
<evidence type="ECO:0000256" key="5">
    <source>
        <dbReference type="ARBA" id="ARBA00022824"/>
    </source>
</evidence>
<evidence type="ECO:0000256" key="4">
    <source>
        <dbReference type="ARBA" id="ARBA00022692"/>
    </source>
</evidence>
<dbReference type="GO" id="GO:0000139">
    <property type="term" value="C:Golgi membrane"/>
    <property type="evidence" value="ECO:0007669"/>
    <property type="project" value="UniProtKB-SubCell"/>
</dbReference>
<comment type="similarity">
    <text evidence="2 10">Belongs to the ARV1 family.</text>
</comment>
<keyword evidence="5 10" id="KW-0256">Endoplasmic reticulum</keyword>
<keyword evidence="7 10" id="KW-0445">Lipid transport</keyword>
<evidence type="ECO:0000256" key="2">
    <source>
        <dbReference type="ARBA" id="ARBA00009187"/>
    </source>
</evidence>
<keyword evidence="6" id="KW-1133">Transmembrane helix</keyword>
<dbReference type="GO" id="GO:0006665">
    <property type="term" value="P:sphingolipid metabolic process"/>
    <property type="evidence" value="ECO:0007669"/>
    <property type="project" value="UniProtKB-UniRule"/>
</dbReference>
<evidence type="ECO:0000256" key="3">
    <source>
        <dbReference type="ARBA" id="ARBA00022448"/>
    </source>
</evidence>
<dbReference type="AlphaFoldDB" id="A0A8H3FGL0"/>
<keyword evidence="13" id="KW-1185">Reference proteome</keyword>
<protein>
    <recommendedName>
        <fullName evidence="10">Protein ARV</fullName>
    </recommendedName>
</protein>
<dbReference type="GO" id="GO:0032541">
    <property type="term" value="C:cortical endoplasmic reticulum"/>
    <property type="evidence" value="ECO:0007669"/>
    <property type="project" value="TreeGrafter"/>
</dbReference>
<evidence type="ECO:0000256" key="10">
    <source>
        <dbReference type="RuleBase" id="RU368065"/>
    </source>
</evidence>
<reference evidence="12" key="1">
    <citation type="submission" date="2021-03" db="EMBL/GenBank/DDBJ databases">
        <authorList>
            <person name="Tagirdzhanova G."/>
        </authorList>
    </citation>
    <scope>NUCLEOTIDE SEQUENCE</scope>
</reference>
<evidence type="ECO:0000256" key="8">
    <source>
        <dbReference type="ARBA" id="ARBA00023098"/>
    </source>
</evidence>
<dbReference type="InterPro" id="IPR007290">
    <property type="entry name" value="Arv1"/>
</dbReference>
<keyword evidence="10" id="KW-0746">Sphingolipid metabolism</keyword>
<feature type="compositionally biased region" description="Low complexity" evidence="11">
    <location>
        <begin position="44"/>
        <end position="57"/>
    </location>
</feature>
<evidence type="ECO:0000256" key="9">
    <source>
        <dbReference type="ARBA" id="ARBA00023136"/>
    </source>
</evidence>
<feature type="region of interest" description="Disordered" evidence="11">
    <location>
        <begin position="22"/>
        <end position="107"/>
    </location>
</feature>
<dbReference type="GO" id="GO:0032366">
    <property type="term" value="P:intracellular sterol transport"/>
    <property type="evidence" value="ECO:0007669"/>
    <property type="project" value="UniProtKB-UniRule"/>
</dbReference>
<feature type="compositionally biased region" description="Low complexity" evidence="11">
    <location>
        <begin position="96"/>
        <end position="106"/>
    </location>
</feature>
<dbReference type="Pfam" id="PF04161">
    <property type="entry name" value="Arv1"/>
    <property type="match status" value="1"/>
</dbReference>
<evidence type="ECO:0000256" key="11">
    <source>
        <dbReference type="SAM" id="MobiDB-lite"/>
    </source>
</evidence>
<sequence>MVSICIECRYPVPQLYHVFRQGSSSKSTSSNSKPPVQKPTDNSTTETGKAAAAAGTGPSNESRAPLPSTKIKETSRQTLLSSFNNSEASQNNPLRTSTATSSSSTTDVRLTQCPRCKKFADKYVEHDFVVLFIDLVLMKPQVYRHLLINRLDVSLSSAKTHFDPAILRLGLLLTLFDVYLTWSRIEGLPAEKTSRSPVPDWPVAVQYAFFMGLSLGGTLAQHLVVRVLGWLLLLRVFQSPQEKATADLDAASSMHGGGMSTTAAEAEAEATGNLAGSSRSLQKQPPPAPNSGVAISTALIVSSCMKLFPILMVVWTYDDASGQLARGVKVIVAVQNLEALRVVLGLAYWQAGLLVLAGLIAEDGVASAVLYFGGLADARIGWGLDVGRWFVQYSLNIA</sequence>
<dbReference type="OrthoDB" id="2192830at2759"/>